<evidence type="ECO:0000256" key="1">
    <source>
        <dbReference type="ARBA" id="ARBA00022741"/>
    </source>
</evidence>
<feature type="compositionally biased region" description="Basic and acidic residues" evidence="4">
    <location>
        <begin position="485"/>
        <end position="494"/>
    </location>
</feature>
<dbReference type="SUPFAM" id="SSF52540">
    <property type="entry name" value="P-loop containing nucleoside triphosphate hydrolases"/>
    <property type="match status" value="1"/>
</dbReference>
<dbReference type="Gene3D" id="3.40.50.300">
    <property type="entry name" value="P-loop containing nucleotide triphosphate hydrolases"/>
    <property type="match status" value="1"/>
</dbReference>
<organism evidence="6 7">
    <name type="scientific">Heterodera schachtii</name>
    <name type="common">Sugarbeet cyst nematode worm</name>
    <name type="synonym">Tylenchus schachtii</name>
    <dbReference type="NCBI Taxonomy" id="97005"/>
    <lineage>
        <taxon>Eukaryota</taxon>
        <taxon>Metazoa</taxon>
        <taxon>Ecdysozoa</taxon>
        <taxon>Nematoda</taxon>
        <taxon>Chromadorea</taxon>
        <taxon>Rhabditida</taxon>
        <taxon>Tylenchina</taxon>
        <taxon>Tylenchomorpha</taxon>
        <taxon>Tylenchoidea</taxon>
        <taxon>Heteroderidae</taxon>
        <taxon>Heteroderinae</taxon>
        <taxon>Heterodera</taxon>
    </lineage>
</organism>
<feature type="compositionally biased region" description="Low complexity" evidence="4">
    <location>
        <begin position="467"/>
        <end position="483"/>
    </location>
</feature>
<dbReference type="Pfam" id="PF00735">
    <property type="entry name" value="Septin"/>
    <property type="match status" value="1"/>
</dbReference>
<dbReference type="PIRSF" id="PIRSF006698">
    <property type="entry name" value="Septin"/>
    <property type="match status" value="1"/>
</dbReference>
<dbReference type="InterPro" id="IPR030379">
    <property type="entry name" value="G_SEPTIN_dom"/>
</dbReference>
<evidence type="ECO:0000313" key="7">
    <source>
        <dbReference type="Proteomes" id="UP001620645"/>
    </source>
</evidence>
<dbReference type="CDD" id="cd01850">
    <property type="entry name" value="CDC_Septin"/>
    <property type="match status" value="1"/>
</dbReference>
<dbReference type="InterPro" id="IPR027417">
    <property type="entry name" value="P-loop_NTPase"/>
</dbReference>
<sequence>MSSGATLTEMQRAPHNVHSLRSGTFDGSSGVGSISYIGFSNFPNQVFRRCIKDGFSFTLMVVGQTGLGKSTFLNTLFMAELHDQRQNDWEQQQKHITSTVHIDQKTMRLVENDVRLELTVVDTPGFGDQVNNANCWEPIIKYIDDRFAEYLTEETKIERKPHIPDKRVHLCLYFIAPTGHGLKQLDLAFLRALQDRVNIVPVIAKADTLTPAEMERFKQNIMNDIRKHDIQLYEFPGMEPMVLNRQLLQQKITAENGIGGAGTDKQNVNGGGSVHSATATVTVKKALSPSERLLPFAVVGSTRVKEVTSTTGAIGGGGERKHAQLIRVREYPWGTVEVDNLAHNDFITLRDMIIRKHLIDLIDITRNVHYENYRMRNLPKNSFDGDDPFTRLEQEMRHKENELQDELKHHEQIFKQKVDQRSLQQMQRAQAMDAEERENKKVLEEKKALLDKLKQEVAELKRGNNMSVSSLDSASRSFASGSSPEKVHPSEQQRIKKLGHRLFGNSGRSGAAV</sequence>
<proteinExistence type="inferred from homology"/>
<comment type="caution">
    <text evidence="6">The sequence shown here is derived from an EMBL/GenBank/DDBJ whole genome shotgun (WGS) entry which is preliminary data.</text>
</comment>
<keyword evidence="7" id="KW-1185">Reference proteome</keyword>
<keyword evidence="2 3" id="KW-0342">GTP-binding</keyword>
<protein>
    <recommendedName>
        <fullName evidence="5">Septin-type G domain-containing protein</fullName>
    </recommendedName>
</protein>
<dbReference type="AlphaFoldDB" id="A0ABD2JH83"/>
<reference evidence="6 7" key="1">
    <citation type="submission" date="2024-10" db="EMBL/GenBank/DDBJ databases">
        <authorList>
            <person name="Kim D."/>
        </authorList>
    </citation>
    <scope>NUCLEOTIDE SEQUENCE [LARGE SCALE GENOMIC DNA]</scope>
    <source>
        <strain evidence="6">Taebaek</strain>
    </source>
</reference>
<accession>A0ABD2JH83</accession>
<dbReference type="PROSITE" id="PS51719">
    <property type="entry name" value="G_SEPTIN"/>
    <property type="match status" value="1"/>
</dbReference>
<dbReference type="InterPro" id="IPR016491">
    <property type="entry name" value="Septin"/>
</dbReference>
<evidence type="ECO:0000256" key="4">
    <source>
        <dbReference type="SAM" id="MobiDB-lite"/>
    </source>
</evidence>
<comment type="similarity">
    <text evidence="3">Belongs to the TRAFAC class TrmE-Era-EngA-EngB-Septin-like GTPase superfamily. Septin GTPase family.</text>
</comment>
<feature type="region of interest" description="Disordered" evidence="4">
    <location>
        <begin position="459"/>
        <end position="513"/>
    </location>
</feature>
<evidence type="ECO:0000256" key="3">
    <source>
        <dbReference type="RuleBase" id="RU004560"/>
    </source>
</evidence>
<evidence type="ECO:0000256" key="2">
    <source>
        <dbReference type="ARBA" id="ARBA00023134"/>
    </source>
</evidence>
<dbReference type="PANTHER" id="PTHR18884">
    <property type="entry name" value="SEPTIN"/>
    <property type="match status" value="1"/>
</dbReference>
<evidence type="ECO:0000259" key="5">
    <source>
        <dbReference type="PROSITE" id="PS51719"/>
    </source>
</evidence>
<gene>
    <name evidence="6" type="ORF">niasHS_006436</name>
</gene>
<evidence type="ECO:0000313" key="6">
    <source>
        <dbReference type="EMBL" id="KAL3089984.1"/>
    </source>
</evidence>
<dbReference type="Proteomes" id="UP001620645">
    <property type="component" value="Unassembled WGS sequence"/>
</dbReference>
<dbReference type="GO" id="GO:0005525">
    <property type="term" value="F:GTP binding"/>
    <property type="evidence" value="ECO:0007669"/>
    <property type="project" value="UniProtKB-KW"/>
</dbReference>
<dbReference type="EMBL" id="JBICCN010000143">
    <property type="protein sequence ID" value="KAL3089984.1"/>
    <property type="molecule type" value="Genomic_DNA"/>
</dbReference>
<name>A0ABD2JH83_HETSC</name>
<keyword evidence="1 3" id="KW-0547">Nucleotide-binding</keyword>
<feature type="domain" description="Septin-type G" evidence="5">
    <location>
        <begin position="53"/>
        <end position="380"/>
    </location>
</feature>